<evidence type="ECO:0000313" key="2">
    <source>
        <dbReference type="EMBL" id="MBB5066589.1"/>
    </source>
</evidence>
<comment type="caution">
    <text evidence="2">The sequence shown here is derived from an EMBL/GenBank/DDBJ whole genome shotgun (WGS) entry which is preliminary data.</text>
</comment>
<dbReference type="Proteomes" id="UP000584867">
    <property type="component" value="Unassembled WGS sequence"/>
</dbReference>
<accession>A0A7W8ECF7</accession>
<gene>
    <name evidence="2" type="ORF">HDF15_004970</name>
</gene>
<keyword evidence="1" id="KW-1133">Transmembrane helix</keyword>
<reference evidence="2 3" key="1">
    <citation type="submission" date="2020-08" db="EMBL/GenBank/DDBJ databases">
        <title>Genomic Encyclopedia of Type Strains, Phase IV (KMG-V): Genome sequencing to study the core and pangenomes of soil and plant-associated prokaryotes.</title>
        <authorList>
            <person name="Whitman W."/>
        </authorList>
    </citation>
    <scope>NUCLEOTIDE SEQUENCE [LARGE SCALE GENOMIC DNA]</scope>
    <source>
        <strain evidence="2 3">X5P3</strain>
    </source>
</reference>
<keyword evidence="1" id="KW-0472">Membrane</keyword>
<dbReference type="EMBL" id="JACHIO010000030">
    <property type="protein sequence ID" value="MBB5066589.1"/>
    <property type="molecule type" value="Genomic_DNA"/>
</dbReference>
<evidence type="ECO:0000256" key="1">
    <source>
        <dbReference type="SAM" id="Phobius"/>
    </source>
</evidence>
<feature type="transmembrane region" description="Helical" evidence="1">
    <location>
        <begin position="177"/>
        <end position="196"/>
    </location>
</feature>
<evidence type="ECO:0000313" key="3">
    <source>
        <dbReference type="Proteomes" id="UP000584867"/>
    </source>
</evidence>
<dbReference type="AlphaFoldDB" id="A0A7W8ECF7"/>
<name>A0A7W8ECF7_9BACT</name>
<sequence>MATLQNLRDESGITGIPSLPLPAEEIREHLDMILAGNEFCSSRRSSELLRHIVERALAGDTESLKERLLGVEIFHRRSDYDTSTDAIVRVTASDVRRRLSNFYSESSAQSMRITLPLGSYVPDFIPLAIREVPAGITQAKYPDSGPSRITTPVRAPGEPIVLPVEPRKSHPSHLTKPVALAFCLCILFALGAGWWLRDITHGRGFSKDDRDYAFYDDLLGSIGEKSKETQIALTNPHVLLYLGLNKAGPALGENPKDVPVPPDMAAVLNQTSNDNQANFPFHHFFVDTSNYTGFGEATAAFGVSRLLQATGRSAHLTGARFLNWDSARQEQLVILGAPHESAFVQSTLSAANFTIDYNSIHNAHPLPGEQVDYFKSGHGGMLEDYGLIWMTKSPSGTRVLVLAGLSSAGTAGVGEFFSDPERMRPVYKQLRALAKKGAFPESWQVLLKIETREYIPVQVSPVALRITEGN</sequence>
<keyword evidence="1" id="KW-0812">Transmembrane</keyword>
<organism evidence="2 3">
    <name type="scientific">Granulicella mallensis</name>
    <dbReference type="NCBI Taxonomy" id="940614"/>
    <lineage>
        <taxon>Bacteria</taxon>
        <taxon>Pseudomonadati</taxon>
        <taxon>Acidobacteriota</taxon>
        <taxon>Terriglobia</taxon>
        <taxon>Terriglobales</taxon>
        <taxon>Acidobacteriaceae</taxon>
        <taxon>Granulicella</taxon>
    </lineage>
</organism>
<dbReference type="RefSeq" id="WP_184260446.1">
    <property type="nucleotide sequence ID" value="NZ_JACHIO010000030.1"/>
</dbReference>
<proteinExistence type="predicted"/>
<protein>
    <submittedName>
        <fullName evidence="2">Uncharacterized protein</fullName>
    </submittedName>
</protein>